<sequence>MIFRHVARKGQATSADKDLQSYCHCTSPLMQPLTAFITTTPLRRDGMPSP</sequence>
<accession>A0ACC0H9R2</accession>
<name>A0ACC0H9R2_9ERIC</name>
<reference evidence="1 2" key="1">
    <citation type="journal article" date="2022" name="Plant J.">
        <title>Chromosome-level genome of Camellia lanceoleosa provides a valuable resource for understanding genome evolution and self-incompatibility.</title>
        <authorList>
            <person name="Gong W."/>
            <person name="Xiao S."/>
            <person name="Wang L."/>
            <person name="Liao Z."/>
            <person name="Chang Y."/>
            <person name="Mo W."/>
            <person name="Hu G."/>
            <person name="Li W."/>
            <person name="Zhao G."/>
            <person name="Zhu H."/>
            <person name="Hu X."/>
            <person name="Ji K."/>
            <person name="Xiang X."/>
            <person name="Song Q."/>
            <person name="Yuan D."/>
            <person name="Jin S."/>
            <person name="Zhang L."/>
        </authorList>
    </citation>
    <scope>NUCLEOTIDE SEQUENCE [LARGE SCALE GENOMIC DNA]</scope>
    <source>
        <strain evidence="1">SQ_2022a</strain>
    </source>
</reference>
<gene>
    <name evidence="1" type="ORF">LOK49_LG06G01041</name>
</gene>
<dbReference type="EMBL" id="CM045762">
    <property type="protein sequence ID" value="KAI8010278.1"/>
    <property type="molecule type" value="Genomic_DNA"/>
</dbReference>
<protein>
    <submittedName>
        <fullName evidence="1">Uncharacterized protein</fullName>
    </submittedName>
</protein>
<dbReference type="Proteomes" id="UP001060215">
    <property type="component" value="Chromosome 5"/>
</dbReference>
<evidence type="ECO:0000313" key="1">
    <source>
        <dbReference type="EMBL" id="KAI8010278.1"/>
    </source>
</evidence>
<organism evidence="1 2">
    <name type="scientific">Camellia lanceoleosa</name>
    <dbReference type="NCBI Taxonomy" id="1840588"/>
    <lineage>
        <taxon>Eukaryota</taxon>
        <taxon>Viridiplantae</taxon>
        <taxon>Streptophyta</taxon>
        <taxon>Embryophyta</taxon>
        <taxon>Tracheophyta</taxon>
        <taxon>Spermatophyta</taxon>
        <taxon>Magnoliopsida</taxon>
        <taxon>eudicotyledons</taxon>
        <taxon>Gunneridae</taxon>
        <taxon>Pentapetalae</taxon>
        <taxon>asterids</taxon>
        <taxon>Ericales</taxon>
        <taxon>Theaceae</taxon>
        <taxon>Camellia</taxon>
    </lineage>
</organism>
<evidence type="ECO:0000313" key="2">
    <source>
        <dbReference type="Proteomes" id="UP001060215"/>
    </source>
</evidence>
<proteinExistence type="predicted"/>
<comment type="caution">
    <text evidence="1">The sequence shown here is derived from an EMBL/GenBank/DDBJ whole genome shotgun (WGS) entry which is preliminary data.</text>
</comment>
<keyword evidence="2" id="KW-1185">Reference proteome</keyword>